<dbReference type="InterPro" id="IPR003099">
    <property type="entry name" value="Prephen_DH"/>
</dbReference>
<dbReference type="Proteomes" id="UP000264702">
    <property type="component" value="Unassembled WGS sequence"/>
</dbReference>
<keyword evidence="4" id="KW-1185">Reference proteome</keyword>
<dbReference type="Pfam" id="PF20463">
    <property type="entry name" value="PDH_C"/>
    <property type="match status" value="1"/>
</dbReference>
<evidence type="ECO:0000259" key="2">
    <source>
        <dbReference type="PROSITE" id="PS51176"/>
    </source>
</evidence>
<evidence type="ECO:0000313" key="4">
    <source>
        <dbReference type="Proteomes" id="UP000264702"/>
    </source>
</evidence>
<evidence type="ECO:0000256" key="1">
    <source>
        <dbReference type="ARBA" id="ARBA00023002"/>
    </source>
</evidence>
<dbReference type="PANTHER" id="PTHR21363">
    <property type="entry name" value="PREPHENATE DEHYDROGENASE"/>
    <property type="match status" value="1"/>
</dbReference>
<dbReference type="PANTHER" id="PTHR21363:SF0">
    <property type="entry name" value="PREPHENATE DEHYDROGENASE [NADP(+)]"/>
    <property type="match status" value="1"/>
</dbReference>
<dbReference type="InterPro" id="IPR046826">
    <property type="entry name" value="PDH_N"/>
</dbReference>
<dbReference type="InterPro" id="IPR036291">
    <property type="entry name" value="NAD(P)-bd_dom_sf"/>
</dbReference>
<dbReference type="Gene3D" id="3.40.50.720">
    <property type="entry name" value="NAD(P)-binding Rossmann-like Domain"/>
    <property type="match status" value="1"/>
</dbReference>
<dbReference type="SUPFAM" id="SSF48179">
    <property type="entry name" value="6-phosphogluconate dehydrogenase C-terminal domain-like"/>
    <property type="match status" value="1"/>
</dbReference>
<dbReference type="OrthoDB" id="9802008at2"/>
<dbReference type="RefSeq" id="WP_117300429.1">
    <property type="nucleotide sequence ID" value="NZ_QVQT02000004.1"/>
</dbReference>
<comment type="caution">
    <text evidence="3">The sequence shown here is derived from an EMBL/GenBank/DDBJ whole genome shotgun (WGS) entry which is preliminary data.</text>
</comment>
<dbReference type="SUPFAM" id="SSF51735">
    <property type="entry name" value="NAD(P)-binding Rossmann-fold domains"/>
    <property type="match status" value="1"/>
</dbReference>
<dbReference type="Gene3D" id="1.10.3660.10">
    <property type="entry name" value="6-phosphogluconate dehydrogenase C-terminal like domain"/>
    <property type="match status" value="1"/>
</dbReference>
<dbReference type="GO" id="GO:0070403">
    <property type="term" value="F:NAD+ binding"/>
    <property type="evidence" value="ECO:0007669"/>
    <property type="project" value="InterPro"/>
</dbReference>
<reference evidence="3 4" key="1">
    <citation type="submission" date="2018-08" db="EMBL/GenBank/DDBJ databases">
        <title>Acidipila sp. 4G-K13, an acidobacterium isolated from forest soil.</title>
        <authorList>
            <person name="Gao Z.-H."/>
            <person name="Qiu L.-H."/>
        </authorList>
    </citation>
    <scope>NUCLEOTIDE SEQUENCE [LARGE SCALE GENOMIC DNA]</scope>
    <source>
        <strain evidence="3 4">4G-K13</strain>
    </source>
</reference>
<gene>
    <name evidence="3" type="ORF">D0Y96_12730</name>
</gene>
<feature type="domain" description="Prephenate/arogenate dehydrogenase" evidence="2">
    <location>
        <begin position="4"/>
        <end position="294"/>
    </location>
</feature>
<dbReference type="GO" id="GO:0008977">
    <property type="term" value="F:prephenate dehydrogenase (NAD+) activity"/>
    <property type="evidence" value="ECO:0007669"/>
    <property type="project" value="InterPro"/>
</dbReference>
<dbReference type="AlphaFoldDB" id="A0A372IN03"/>
<dbReference type="EMBL" id="QVQT01000004">
    <property type="protein sequence ID" value="RFU16258.1"/>
    <property type="molecule type" value="Genomic_DNA"/>
</dbReference>
<dbReference type="Pfam" id="PF02153">
    <property type="entry name" value="PDH_N"/>
    <property type="match status" value="1"/>
</dbReference>
<accession>A0A372IN03</accession>
<dbReference type="PROSITE" id="PS51176">
    <property type="entry name" value="PDH_ADH"/>
    <property type="match status" value="1"/>
</dbReference>
<proteinExistence type="predicted"/>
<keyword evidence="1" id="KW-0560">Oxidoreductase</keyword>
<dbReference type="InterPro" id="IPR008927">
    <property type="entry name" value="6-PGluconate_DH-like_C_sf"/>
</dbReference>
<protein>
    <submittedName>
        <fullName evidence="3">Prephenate dehydrogenase/arogenate dehydrogenase family protein</fullName>
    </submittedName>
</protein>
<evidence type="ECO:0000313" key="3">
    <source>
        <dbReference type="EMBL" id="RFU16258.1"/>
    </source>
</evidence>
<organism evidence="3 4">
    <name type="scientific">Paracidobacterium acidisoli</name>
    <dbReference type="NCBI Taxonomy" id="2303751"/>
    <lineage>
        <taxon>Bacteria</taxon>
        <taxon>Pseudomonadati</taxon>
        <taxon>Acidobacteriota</taxon>
        <taxon>Terriglobia</taxon>
        <taxon>Terriglobales</taxon>
        <taxon>Acidobacteriaceae</taxon>
        <taxon>Paracidobacterium</taxon>
    </lineage>
</organism>
<sequence length="294" mass="32191">MPIERIAILGTGLIGASVGLALRSHGFHGTIFGWDPNPSQSAAALSIGAVTVTVEEPFTAAEQSDVILLAGPVFTILEWLEKLAPVLREHQLVTDAGSVKGALCEHATQRYNGQGQPGFLPGHPMAGKEVGGAQNADAALFQDAVWLFTECARSEQMNPTARLLADEWRAWIAKIGSRVIDMDAARHDVLCAWISHLPQFVSTALSALLEDEFSADDTLLPIGGRALREMTRLGSSPFSMWRDVAYTNTEAITHSLLALEQRLAHIRENLKTPELRSEFDRANQFRLSERFRKP</sequence>
<name>A0A372IN03_9BACT</name>
<dbReference type="InterPro" id="IPR046825">
    <property type="entry name" value="PDH_C"/>
</dbReference>
<dbReference type="GO" id="GO:0006571">
    <property type="term" value="P:tyrosine biosynthetic process"/>
    <property type="evidence" value="ECO:0007669"/>
    <property type="project" value="InterPro"/>
</dbReference>
<dbReference type="GO" id="GO:0004665">
    <property type="term" value="F:prephenate dehydrogenase (NADP+) activity"/>
    <property type="evidence" value="ECO:0007669"/>
    <property type="project" value="InterPro"/>
</dbReference>
<dbReference type="InterPro" id="IPR050812">
    <property type="entry name" value="Preph/Arog_dehydrog"/>
</dbReference>